<comment type="caution">
    <text evidence="4">The sequence shown here is derived from an EMBL/GenBank/DDBJ whole genome shotgun (WGS) entry which is preliminary data.</text>
</comment>
<evidence type="ECO:0000259" key="3">
    <source>
        <dbReference type="Pfam" id="PF13439"/>
    </source>
</evidence>
<feature type="compositionally biased region" description="Low complexity" evidence="2">
    <location>
        <begin position="1"/>
        <end position="18"/>
    </location>
</feature>
<dbReference type="CDD" id="cd03801">
    <property type="entry name" value="GT4_PimA-like"/>
    <property type="match status" value="1"/>
</dbReference>
<keyword evidence="5" id="KW-1185">Reference proteome</keyword>
<dbReference type="GO" id="GO:0016757">
    <property type="term" value="F:glycosyltransferase activity"/>
    <property type="evidence" value="ECO:0007669"/>
    <property type="project" value="UniProtKB-ARBA"/>
</dbReference>
<feature type="domain" description="Glycosyltransferase subfamily 4-like N-terminal" evidence="3">
    <location>
        <begin position="92"/>
        <end position="224"/>
    </location>
</feature>
<organism evidence="4 5">
    <name type="scientific">Piscinibacter aquaticus</name>
    <dbReference type="NCBI Taxonomy" id="392597"/>
    <lineage>
        <taxon>Bacteria</taxon>
        <taxon>Pseudomonadati</taxon>
        <taxon>Pseudomonadota</taxon>
        <taxon>Betaproteobacteria</taxon>
        <taxon>Burkholderiales</taxon>
        <taxon>Sphaerotilaceae</taxon>
        <taxon>Piscinibacter</taxon>
    </lineage>
</organism>
<feature type="region of interest" description="Disordered" evidence="2">
    <location>
        <begin position="1"/>
        <end position="26"/>
    </location>
</feature>
<dbReference type="GO" id="GO:0009103">
    <property type="term" value="P:lipopolysaccharide biosynthetic process"/>
    <property type="evidence" value="ECO:0007669"/>
    <property type="project" value="TreeGrafter"/>
</dbReference>
<reference evidence="4 5" key="1">
    <citation type="submission" date="2019-08" db="EMBL/GenBank/DDBJ databases">
        <authorList>
            <person name="Khan S.A."/>
            <person name="Jeon C.O."/>
            <person name="Jeong S.E."/>
        </authorList>
    </citation>
    <scope>NUCLEOTIDE SEQUENCE [LARGE SCALE GENOMIC DNA]</scope>
    <source>
        <strain evidence="5">IMCC1728</strain>
    </source>
</reference>
<dbReference type="InterPro" id="IPR028098">
    <property type="entry name" value="Glyco_trans_4-like_N"/>
</dbReference>
<evidence type="ECO:0000256" key="1">
    <source>
        <dbReference type="ARBA" id="ARBA00022679"/>
    </source>
</evidence>
<dbReference type="EMBL" id="VOPW01000001">
    <property type="protein sequence ID" value="TXC65619.1"/>
    <property type="molecule type" value="Genomic_DNA"/>
</dbReference>
<accession>A0A5C6TZ22</accession>
<evidence type="ECO:0000256" key="2">
    <source>
        <dbReference type="SAM" id="MobiDB-lite"/>
    </source>
</evidence>
<dbReference type="SUPFAM" id="SSF53756">
    <property type="entry name" value="UDP-Glycosyltransferase/glycogen phosphorylase"/>
    <property type="match status" value="1"/>
</dbReference>
<name>A0A5C6TZ22_9BURK</name>
<dbReference type="Pfam" id="PF13439">
    <property type="entry name" value="Glyco_transf_4"/>
    <property type="match status" value="1"/>
</dbReference>
<sequence>MRTASATRTSGTSARSPRCSASPTAWPTRCRCSPTPSSSCSAGCPRPRADTCAAACAARHQQPCASPQRGHRAVLADAGAGPARAGHSSARGGQDLDRRLEEAAWVDAVTVSVGWLPGKLRDARFDRRLRQLKAARNWYPLVALNQTGAADIAICGSNHPAYLAAMGRGAGWWDRRKMALERAHLQNSRVIVAHSRLLADQVVEHYGVDAAKIHVAYPPVDTDRFRPVDPARRRALRSALGVDEAQCAFLLASTGHARKGLDLAVEALRGRGAVLLVAGRPPDVQAPHVRYVGYRTAMEEIYPAADFTFMPSRYEPFGLVGIESVLCGTPVLVERRVGCAETLDDEAALRFDADHPESVAAAVDAALDRLRSGRARLAQPLRHIGYAPDTQAHLDTLLAWVERLKASSSADPTEPT</sequence>
<dbReference type="Gene3D" id="3.40.50.2000">
    <property type="entry name" value="Glycogen Phosphorylase B"/>
    <property type="match status" value="2"/>
</dbReference>
<dbReference type="AlphaFoldDB" id="A0A5C6TZ22"/>
<protein>
    <submittedName>
        <fullName evidence="4">Glycosyltransferase</fullName>
    </submittedName>
</protein>
<keyword evidence="1 4" id="KW-0808">Transferase</keyword>
<gene>
    <name evidence="4" type="ORF">FSC37_04690</name>
</gene>
<dbReference type="Proteomes" id="UP000321832">
    <property type="component" value="Unassembled WGS sequence"/>
</dbReference>
<evidence type="ECO:0000313" key="4">
    <source>
        <dbReference type="EMBL" id="TXC65619.1"/>
    </source>
</evidence>
<dbReference type="Pfam" id="PF13692">
    <property type="entry name" value="Glyco_trans_1_4"/>
    <property type="match status" value="1"/>
</dbReference>
<proteinExistence type="predicted"/>
<evidence type="ECO:0000313" key="5">
    <source>
        <dbReference type="Proteomes" id="UP000321832"/>
    </source>
</evidence>
<dbReference type="PANTHER" id="PTHR46401">
    <property type="entry name" value="GLYCOSYLTRANSFERASE WBBK-RELATED"/>
    <property type="match status" value="1"/>
</dbReference>
<dbReference type="PANTHER" id="PTHR46401:SF2">
    <property type="entry name" value="GLYCOSYLTRANSFERASE WBBK-RELATED"/>
    <property type="match status" value="1"/>
</dbReference>